<accession>A0A238KGW1</accession>
<dbReference type="Gene3D" id="3.30.310.50">
    <property type="entry name" value="Alpha-D-phosphohexomutase, C-terminal domain"/>
    <property type="match status" value="1"/>
</dbReference>
<protein>
    <recommendedName>
        <fullName evidence="3">2,4-dihydroxyhept-2-ene-1,7-dioic acid aldolase</fullName>
    </recommendedName>
</protein>
<evidence type="ECO:0000313" key="1">
    <source>
        <dbReference type="EMBL" id="SMX41286.1"/>
    </source>
</evidence>
<name>A0A238KGW1_9RHOB</name>
<dbReference type="AlphaFoldDB" id="A0A238KGW1"/>
<sequence length="93" mass="10751">MLHLTGSFETPNASKYLGQLCKHFAHKIEVTHRDSEGTCVFPMGNATLKADDNRLTVEFALDNQDHIEMAKSVIDSHLERFAFREDFKHMNWE</sequence>
<dbReference type="Pfam" id="PF09981">
    <property type="entry name" value="DUF2218"/>
    <property type="match status" value="1"/>
</dbReference>
<dbReference type="PIRSF" id="PIRSF028291">
    <property type="entry name" value="UCP028291"/>
    <property type="match status" value="1"/>
</dbReference>
<dbReference type="Proteomes" id="UP000220836">
    <property type="component" value="Unassembled WGS sequence"/>
</dbReference>
<dbReference type="EMBL" id="FXYH01000007">
    <property type="protein sequence ID" value="SMX41286.1"/>
    <property type="molecule type" value="Genomic_DNA"/>
</dbReference>
<keyword evidence="2" id="KW-1185">Reference proteome</keyword>
<dbReference type="InterPro" id="IPR014543">
    <property type="entry name" value="UCP028291"/>
</dbReference>
<evidence type="ECO:0008006" key="3">
    <source>
        <dbReference type="Google" id="ProtNLM"/>
    </source>
</evidence>
<evidence type="ECO:0000313" key="2">
    <source>
        <dbReference type="Proteomes" id="UP000220836"/>
    </source>
</evidence>
<proteinExistence type="predicted"/>
<reference evidence="1 2" key="1">
    <citation type="submission" date="2017-05" db="EMBL/GenBank/DDBJ databases">
        <authorList>
            <person name="Song R."/>
            <person name="Chenine A.L."/>
            <person name="Ruprecht R.M."/>
        </authorList>
    </citation>
    <scope>NUCLEOTIDE SEQUENCE [LARGE SCALE GENOMIC DNA]</scope>
    <source>
        <strain evidence="1 2">CECT 8663</strain>
    </source>
</reference>
<gene>
    <name evidence="1" type="ORF">PEV8663_02229</name>
</gene>
<organism evidence="1 2">
    <name type="scientific">Pelagimonas varians</name>
    <dbReference type="NCBI Taxonomy" id="696760"/>
    <lineage>
        <taxon>Bacteria</taxon>
        <taxon>Pseudomonadati</taxon>
        <taxon>Pseudomonadota</taxon>
        <taxon>Alphaproteobacteria</taxon>
        <taxon>Rhodobacterales</taxon>
        <taxon>Roseobacteraceae</taxon>
        <taxon>Pelagimonas</taxon>
    </lineage>
</organism>
<dbReference type="RefSeq" id="WP_097804734.1">
    <property type="nucleotide sequence ID" value="NZ_FXYH01000007.1"/>
</dbReference>
<dbReference type="OrthoDB" id="9806511at2"/>